<keyword evidence="7" id="KW-0949">S-adenosyl-L-methionine</keyword>
<dbReference type="GO" id="GO:0046872">
    <property type="term" value="F:metal ion binding"/>
    <property type="evidence" value="ECO:0007669"/>
    <property type="project" value="UniProtKB-KW"/>
</dbReference>
<dbReference type="SUPFAM" id="SSF55040">
    <property type="entry name" value="Molybdenum cofactor biosynthesis protein C, MoaC"/>
    <property type="match status" value="1"/>
</dbReference>
<keyword evidence="14" id="KW-0501">Molybdenum cofactor biosynthesis</keyword>
<feature type="compositionally biased region" description="Basic and acidic residues" evidence="17">
    <location>
        <begin position="495"/>
        <end position="505"/>
    </location>
</feature>
<evidence type="ECO:0000256" key="14">
    <source>
        <dbReference type="ARBA" id="ARBA00023150"/>
    </source>
</evidence>
<dbReference type="Pfam" id="PF06463">
    <property type="entry name" value="Mob_synth_C"/>
    <property type="match status" value="1"/>
</dbReference>
<proteinExistence type="inferred from homology"/>
<dbReference type="InterPro" id="IPR013785">
    <property type="entry name" value="Aldolase_TIM"/>
</dbReference>
<dbReference type="Pfam" id="PF04055">
    <property type="entry name" value="Radical_SAM"/>
    <property type="match status" value="1"/>
</dbReference>
<dbReference type="SUPFAM" id="SSF102114">
    <property type="entry name" value="Radical SAM enzymes"/>
    <property type="match status" value="1"/>
</dbReference>
<dbReference type="GO" id="GO:0051539">
    <property type="term" value="F:4 iron, 4 sulfur cluster binding"/>
    <property type="evidence" value="ECO:0007669"/>
    <property type="project" value="UniProtKB-KW"/>
</dbReference>
<dbReference type="InterPro" id="IPR023045">
    <property type="entry name" value="MoaC"/>
</dbReference>
<name>A0A175W6Z4_9PEZI</name>
<keyword evidence="13" id="KW-0342">GTP-binding</keyword>
<evidence type="ECO:0000256" key="16">
    <source>
        <dbReference type="ARBA" id="ARBA00048697"/>
    </source>
</evidence>
<comment type="cofactor">
    <cofactor evidence="2">
        <name>[4Fe-4S] cluster</name>
        <dbReference type="ChEBI" id="CHEBI:49883"/>
    </cofactor>
</comment>
<feature type="compositionally biased region" description="Low complexity" evidence="17">
    <location>
        <begin position="37"/>
        <end position="46"/>
    </location>
</feature>
<dbReference type="CDD" id="cd01420">
    <property type="entry name" value="MoaC_PE"/>
    <property type="match status" value="1"/>
</dbReference>
<dbReference type="GO" id="GO:0005525">
    <property type="term" value="F:GTP binding"/>
    <property type="evidence" value="ECO:0007669"/>
    <property type="project" value="UniProtKB-KW"/>
</dbReference>
<feature type="domain" description="Radical SAM core" evidence="18">
    <location>
        <begin position="94"/>
        <end position="313"/>
    </location>
</feature>
<dbReference type="OrthoDB" id="429626at2759"/>
<dbReference type="NCBIfam" id="TIGR00581">
    <property type="entry name" value="moaC"/>
    <property type="match status" value="1"/>
</dbReference>
<keyword evidence="20" id="KW-1185">Reference proteome</keyword>
<evidence type="ECO:0000313" key="20">
    <source>
        <dbReference type="Proteomes" id="UP000078237"/>
    </source>
</evidence>
<evidence type="ECO:0000256" key="6">
    <source>
        <dbReference type="ARBA" id="ARBA00022485"/>
    </source>
</evidence>
<evidence type="ECO:0000256" key="12">
    <source>
        <dbReference type="ARBA" id="ARBA00023128"/>
    </source>
</evidence>
<evidence type="ECO:0000256" key="1">
    <source>
        <dbReference type="ARBA" id="ARBA00001637"/>
    </source>
</evidence>
<dbReference type="InterPro" id="IPR000385">
    <property type="entry name" value="MoaA_NifB_PqqE_Fe-S-bd_CS"/>
</dbReference>
<comment type="catalytic activity">
    <reaction evidence="16">
        <text>GTP + AH2 + S-adenosyl-L-methionine = (8S)-3',8-cyclo-7,8-dihydroguanosine 5'-triphosphate + 5'-deoxyadenosine + L-methionine + A + H(+)</text>
        <dbReference type="Rhea" id="RHEA:49576"/>
        <dbReference type="ChEBI" id="CHEBI:13193"/>
        <dbReference type="ChEBI" id="CHEBI:15378"/>
        <dbReference type="ChEBI" id="CHEBI:17319"/>
        <dbReference type="ChEBI" id="CHEBI:17499"/>
        <dbReference type="ChEBI" id="CHEBI:37565"/>
        <dbReference type="ChEBI" id="CHEBI:57844"/>
        <dbReference type="ChEBI" id="CHEBI:59789"/>
        <dbReference type="ChEBI" id="CHEBI:131766"/>
        <dbReference type="EC" id="4.1.99.22"/>
    </reaction>
</comment>
<dbReference type="CDD" id="cd21117">
    <property type="entry name" value="Twitch_MoaA"/>
    <property type="match status" value="1"/>
</dbReference>
<evidence type="ECO:0000256" key="17">
    <source>
        <dbReference type="SAM" id="MobiDB-lite"/>
    </source>
</evidence>
<evidence type="ECO:0000256" key="2">
    <source>
        <dbReference type="ARBA" id="ARBA00001966"/>
    </source>
</evidence>
<dbReference type="STRING" id="100816.A0A175W6Z4"/>
<dbReference type="AlphaFoldDB" id="A0A175W6Z4"/>
<dbReference type="GO" id="GO:0006777">
    <property type="term" value="P:Mo-molybdopterin cofactor biosynthetic process"/>
    <property type="evidence" value="ECO:0007669"/>
    <property type="project" value="UniProtKB-KW"/>
</dbReference>
<comment type="caution">
    <text evidence="19">The sequence shown here is derived from an EMBL/GenBank/DDBJ whole genome shotgun (WGS) entry which is preliminary data.</text>
</comment>
<dbReference type="CDD" id="cd01335">
    <property type="entry name" value="Radical_SAM"/>
    <property type="match status" value="1"/>
</dbReference>
<dbReference type="NCBIfam" id="TIGR02666">
    <property type="entry name" value="moaA"/>
    <property type="match status" value="1"/>
</dbReference>
<feature type="region of interest" description="Disordered" evidence="17">
    <location>
        <begin position="485"/>
        <end position="513"/>
    </location>
</feature>
<comment type="similarity">
    <text evidence="4">In the C-terminal section; belongs to the MoaC family.</text>
</comment>
<dbReference type="VEuPathDB" id="FungiDB:MMYC01_203068"/>
<dbReference type="HAMAP" id="MF_01224_B">
    <property type="entry name" value="MoaC_B"/>
    <property type="match status" value="1"/>
</dbReference>
<dbReference type="UniPathway" id="UPA00344"/>
<dbReference type="GO" id="GO:0061799">
    <property type="term" value="F:cyclic pyranopterin monophosphate synthase activity"/>
    <property type="evidence" value="ECO:0007669"/>
    <property type="project" value="UniProtKB-EC"/>
</dbReference>
<dbReference type="SFLD" id="SFLDG01386">
    <property type="entry name" value="main_SPASM_domain-containing"/>
    <property type="match status" value="1"/>
</dbReference>
<comment type="catalytic activity">
    <reaction evidence="1">
        <text>(8S)-3',8-cyclo-7,8-dihydroguanosine 5'-triphosphate = cyclic pyranopterin phosphate + diphosphate</text>
        <dbReference type="Rhea" id="RHEA:49580"/>
        <dbReference type="ChEBI" id="CHEBI:33019"/>
        <dbReference type="ChEBI" id="CHEBI:59648"/>
        <dbReference type="ChEBI" id="CHEBI:131766"/>
        <dbReference type="EC" id="4.6.1.17"/>
    </reaction>
</comment>
<dbReference type="InterPro" id="IPR047594">
    <property type="entry name" value="MoaC_bact/euk"/>
</dbReference>
<dbReference type="GO" id="GO:0061798">
    <property type="term" value="F:GTP 3',8'-cyclase activity"/>
    <property type="evidence" value="ECO:0007669"/>
    <property type="project" value="UniProtKB-EC"/>
</dbReference>
<evidence type="ECO:0000256" key="4">
    <source>
        <dbReference type="ARBA" id="ARBA00008484"/>
    </source>
</evidence>
<evidence type="ECO:0000256" key="10">
    <source>
        <dbReference type="ARBA" id="ARBA00023004"/>
    </source>
</evidence>
<dbReference type="SFLD" id="SFLDG01067">
    <property type="entry name" value="SPASM/twitch_domain_containing"/>
    <property type="match status" value="1"/>
</dbReference>
<comment type="similarity">
    <text evidence="5">In the N-terminal section; belongs to the radical SAM superfamily. MoaA family.</text>
</comment>
<dbReference type="SFLD" id="SFLDS00029">
    <property type="entry name" value="Radical_SAM"/>
    <property type="match status" value="1"/>
</dbReference>
<evidence type="ECO:0000313" key="19">
    <source>
        <dbReference type="EMBL" id="KXX79060.1"/>
    </source>
</evidence>
<reference evidence="19 20" key="1">
    <citation type="journal article" date="2016" name="Genome Announc.">
        <title>Genome Sequence of Madurella mycetomatis mm55, Isolated from a Human Mycetoma Case in Sudan.</title>
        <authorList>
            <person name="Smit S."/>
            <person name="Derks M.F."/>
            <person name="Bervoets S."/>
            <person name="Fahal A."/>
            <person name="van Leeuwen W."/>
            <person name="van Belkum A."/>
            <person name="van de Sande W.W."/>
        </authorList>
    </citation>
    <scope>NUCLEOTIDE SEQUENCE [LARGE SCALE GENOMIC DNA]</scope>
    <source>
        <strain evidence="20">mm55</strain>
    </source>
</reference>
<evidence type="ECO:0000256" key="9">
    <source>
        <dbReference type="ARBA" id="ARBA00022741"/>
    </source>
</evidence>
<evidence type="ECO:0000256" key="11">
    <source>
        <dbReference type="ARBA" id="ARBA00023014"/>
    </source>
</evidence>
<keyword evidence="12" id="KW-0496">Mitochondrion</keyword>
<dbReference type="EMBL" id="LCTW02000098">
    <property type="protein sequence ID" value="KXX79060.1"/>
    <property type="molecule type" value="Genomic_DNA"/>
</dbReference>
<dbReference type="SMART" id="SM00729">
    <property type="entry name" value="Elp3"/>
    <property type="match status" value="1"/>
</dbReference>
<keyword evidence="8" id="KW-0479">Metal-binding</keyword>
<dbReference type="Gene3D" id="3.30.70.640">
    <property type="entry name" value="Molybdopterin cofactor biosynthesis C (MoaC) domain"/>
    <property type="match status" value="1"/>
</dbReference>
<dbReference type="Proteomes" id="UP000078237">
    <property type="component" value="Unassembled WGS sequence"/>
</dbReference>
<dbReference type="InterPro" id="IPR040064">
    <property type="entry name" value="MoaA-like"/>
</dbReference>
<evidence type="ECO:0000256" key="8">
    <source>
        <dbReference type="ARBA" id="ARBA00022723"/>
    </source>
</evidence>
<feature type="region of interest" description="Disordered" evidence="17">
    <location>
        <begin position="37"/>
        <end position="80"/>
    </location>
</feature>
<gene>
    <name evidence="19" type="ORF">MMYC01_203068</name>
</gene>
<evidence type="ECO:0000256" key="15">
    <source>
        <dbReference type="ARBA" id="ARBA00023239"/>
    </source>
</evidence>
<keyword evidence="11" id="KW-0411">Iron-sulfur</keyword>
<dbReference type="PROSITE" id="PS51918">
    <property type="entry name" value="RADICAL_SAM"/>
    <property type="match status" value="1"/>
</dbReference>
<evidence type="ECO:0000256" key="13">
    <source>
        <dbReference type="ARBA" id="ARBA00023134"/>
    </source>
</evidence>
<keyword evidence="15" id="KW-0456">Lyase</keyword>
<dbReference type="InterPro" id="IPR058240">
    <property type="entry name" value="rSAM_sf"/>
</dbReference>
<dbReference type="Pfam" id="PF01967">
    <property type="entry name" value="MoaC"/>
    <property type="match status" value="1"/>
</dbReference>
<protein>
    <submittedName>
        <fullName evidence="19">Molybdenum cofactor biosynthesis protein 1</fullName>
    </submittedName>
</protein>
<keyword evidence="9" id="KW-0547">Nucleotide-binding</keyword>
<dbReference type="SFLD" id="SFLDG01383">
    <property type="entry name" value="cyclic_pyranopterin_phosphate"/>
    <property type="match status" value="1"/>
</dbReference>
<dbReference type="InterPro" id="IPR002820">
    <property type="entry name" value="Mopterin_CF_biosynth-C_dom"/>
</dbReference>
<sequence>MPRHAEQLYEICQDGQAHHDNNRTLCCPVPPAREAAAPAASAPVHPSTRQPDLQPPPQALEHDGQGSSPTTPPLSSRKDRLREARPFSSFLTDTFQRQHDYLRISVTERCNLRCLYCMPEEGVPLSPPRELLTTPEIVLLSSLFVSQGVTKIRLTGGEPTVRRDIVPLMRQIGSLRAHGLRELCLTTNGLSLHRKLDAMVEAGLTGVNLSLDTLDPWQFQLMTRRAGFSAVQKSIDRILELKRAGAGIKFKINCVVMRGLNDREILPFVELTRDKDVEVRFIEYMPFDGNKWSEGKMFSYQEMLDVIRSRYPDLQRGRDHRNDTSKTFQVPGFVGKIGFVTSMTHNFCGTCNRLRVTSDGNLKVCLFGNAEVSLRDILRKVNGGEPIDDTALRPLQQAVVGETECPPPSGGRPLLVPNSDELLDVIGRAVKRKKAKHAGIGELEHMKNRPMILIACSVCTLRGLNGIMSWLAKYIVNPRHPSTHQRRLFSSTSQRSHDNHDEDGGPKLTHVSASGTAHMVSITEKAPTRRVAKAKCTVRFSNPTALGLVRDNQIKKGDVLGAARIAGIMAAKRTADLIPLCHPIALTHAEIDLAPVQERNEIDITTTVSCDGKTGVEMEALTAASTAALTVYDMCKSVDKGMVIEGLRVVLKEGGKSGAWVEGEISR</sequence>
<evidence type="ECO:0000256" key="5">
    <source>
        <dbReference type="ARBA" id="ARBA00009862"/>
    </source>
</evidence>
<keyword evidence="10" id="KW-0408">Iron</keyword>
<dbReference type="InterPro" id="IPR036522">
    <property type="entry name" value="MoaC_sf"/>
</dbReference>
<dbReference type="PANTHER" id="PTHR22960:SF0">
    <property type="entry name" value="MOLYBDENUM COFACTOR BIOSYNTHESIS PROTEIN 1"/>
    <property type="match status" value="1"/>
</dbReference>
<dbReference type="Gene3D" id="3.20.20.70">
    <property type="entry name" value="Aldolase class I"/>
    <property type="match status" value="1"/>
</dbReference>
<dbReference type="NCBIfam" id="NF006870">
    <property type="entry name" value="PRK09364.1"/>
    <property type="match status" value="1"/>
</dbReference>
<dbReference type="PANTHER" id="PTHR22960">
    <property type="entry name" value="MOLYBDOPTERIN COFACTOR SYNTHESIS PROTEIN A"/>
    <property type="match status" value="1"/>
</dbReference>
<dbReference type="InterPro" id="IPR013483">
    <property type="entry name" value="MoaA"/>
</dbReference>
<comment type="pathway">
    <text evidence="3">Cofactor biosynthesis; molybdopterin biosynthesis.</text>
</comment>
<dbReference type="InterPro" id="IPR007197">
    <property type="entry name" value="rSAM"/>
</dbReference>
<accession>A0A175W6Z4</accession>
<dbReference type="InterPro" id="IPR050105">
    <property type="entry name" value="MoCo_biosynth_MoaA/MoaC"/>
</dbReference>
<evidence type="ECO:0000259" key="18">
    <source>
        <dbReference type="PROSITE" id="PS51918"/>
    </source>
</evidence>
<evidence type="ECO:0000256" key="7">
    <source>
        <dbReference type="ARBA" id="ARBA00022691"/>
    </source>
</evidence>
<organism evidence="19 20">
    <name type="scientific">Madurella mycetomatis</name>
    <dbReference type="NCBI Taxonomy" id="100816"/>
    <lineage>
        <taxon>Eukaryota</taxon>
        <taxon>Fungi</taxon>
        <taxon>Dikarya</taxon>
        <taxon>Ascomycota</taxon>
        <taxon>Pezizomycotina</taxon>
        <taxon>Sordariomycetes</taxon>
        <taxon>Sordariomycetidae</taxon>
        <taxon>Sordariales</taxon>
        <taxon>Sordariales incertae sedis</taxon>
        <taxon>Madurella</taxon>
    </lineage>
</organism>
<evidence type="ECO:0000256" key="3">
    <source>
        <dbReference type="ARBA" id="ARBA00005046"/>
    </source>
</evidence>
<dbReference type="InterPro" id="IPR010505">
    <property type="entry name" value="MoaA_twitch"/>
</dbReference>
<dbReference type="PROSITE" id="PS01305">
    <property type="entry name" value="MOAA_NIFB_PQQE"/>
    <property type="match status" value="1"/>
</dbReference>
<dbReference type="InterPro" id="IPR006638">
    <property type="entry name" value="Elp3/MiaA/NifB-like_rSAM"/>
</dbReference>
<keyword evidence="6" id="KW-0004">4Fe-4S</keyword>